<sequence>MDDPRKHAYVLAEIKGIPMQLWDILCPRTFKDFALYLKNIEKWREGRNDRIKAFSIWQQYKGQLPLEARKWSLRRIHIALRIIELKKRQGFKDQS</sequence>
<proteinExistence type="predicted"/>
<dbReference type="AlphaFoldDB" id="A0A0F9NC32"/>
<name>A0A0F9NC32_9ZZZZ</name>
<accession>A0A0F9NC32</accession>
<comment type="caution">
    <text evidence="1">The sequence shown here is derived from an EMBL/GenBank/DDBJ whole genome shotgun (WGS) entry which is preliminary data.</text>
</comment>
<gene>
    <name evidence="1" type="ORF">LCGC14_1355010</name>
</gene>
<organism evidence="1">
    <name type="scientific">marine sediment metagenome</name>
    <dbReference type="NCBI Taxonomy" id="412755"/>
    <lineage>
        <taxon>unclassified sequences</taxon>
        <taxon>metagenomes</taxon>
        <taxon>ecological metagenomes</taxon>
    </lineage>
</organism>
<protein>
    <submittedName>
        <fullName evidence="1">Uncharacterized protein</fullName>
    </submittedName>
</protein>
<dbReference type="EMBL" id="LAZR01008411">
    <property type="protein sequence ID" value="KKM78932.1"/>
    <property type="molecule type" value="Genomic_DNA"/>
</dbReference>
<evidence type="ECO:0000313" key="1">
    <source>
        <dbReference type="EMBL" id="KKM78932.1"/>
    </source>
</evidence>
<reference evidence="1" key="1">
    <citation type="journal article" date="2015" name="Nature">
        <title>Complex archaea that bridge the gap between prokaryotes and eukaryotes.</title>
        <authorList>
            <person name="Spang A."/>
            <person name="Saw J.H."/>
            <person name="Jorgensen S.L."/>
            <person name="Zaremba-Niedzwiedzka K."/>
            <person name="Martijn J."/>
            <person name="Lind A.E."/>
            <person name="van Eijk R."/>
            <person name="Schleper C."/>
            <person name="Guy L."/>
            <person name="Ettema T.J."/>
        </authorList>
    </citation>
    <scope>NUCLEOTIDE SEQUENCE</scope>
</reference>